<name>A0ABQ2WHS8_9GAMM</name>
<accession>A0ABQ2WHS8</accession>
<dbReference type="InterPro" id="IPR013767">
    <property type="entry name" value="PAS_fold"/>
</dbReference>
<dbReference type="SMART" id="SM00065">
    <property type="entry name" value="GAF"/>
    <property type="match status" value="1"/>
</dbReference>
<dbReference type="SUPFAM" id="SSF55781">
    <property type="entry name" value="GAF domain-like"/>
    <property type="match status" value="1"/>
</dbReference>
<dbReference type="Gene3D" id="3.30.450.20">
    <property type="entry name" value="PAS domain"/>
    <property type="match status" value="1"/>
</dbReference>
<dbReference type="PROSITE" id="PS50887">
    <property type="entry name" value="GGDEF"/>
    <property type="match status" value="1"/>
</dbReference>
<evidence type="ECO:0000259" key="2">
    <source>
        <dbReference type="PROSITE" id="PS50112"/>
    </source>
</evidence>
<comment type="caution">
    <text evidence="4">The sequence shown here is derived from an EMBL/GenBank/DDBJ whole genome shotgun (WGS) entry which is preliminary data.</text>
</comment>
<dbReference type="SMART" id="SM00091">
    <property type="entry name" value="PAS"/>
    <property type="match status" value="1"/>
</dbReference>
<dbReference type="NCBIfam" id="TIGR00254">
    <property type="entry name" value="GGDEF"/>
    <property type="match status" value="1"/>
</dbReference>
<dbReference type="InterPro" id="IPR029016">
    <property type="entry name" value="GAF-like_dom_sf"/>
</dbReference>
<dbReference type="RefSeq" id="WP_193461276.1">
    <property type="nucleotide sequence ID" value="NZ_BMXO01000004.1"/>
</dbReference>
<evidence type="ECO:0000313" key="5">
    <source>
        <dbReference type="Proteomes" id="UP000647585"/>
    </source>
</evidence>
<evidence type="ECO:0000313" key="4">
    <source>
        <dbReference type="EMBL" id="GGW52904.1"/>
    </source>
</evidence>
<dbReference type="PANTHER" id="PTHR44757:SF2">
    <property type="entry name" value="BIOFILM ARCHITECTURE MAINTENANCE PROTEIN MBAA"/>
    <property type="match status" value="1"/>
</dbReference>
<dbReference type="Proteomes" id="UP000647585">
    <property type="component" value="Unassembled WGS sequence"/>
</dbReference>
<dbReference type="SMART" id="SM00267">
    <property type="entry name" value="GGDEF"/>
    <property type="match status" value="1"/>
</dbReference>
<sequence length="483" mass="54741">MSHLLPSNEALRIAALQELALLDTPNEPVFDRVTRLVTVLLRVPLSTVTLVDTDRQWFKSQVGLELSETPRDVAFCAYTVLAEAPLVVNDALQDPRFASNPYVIKPDGIRFYVGIPLKTTQGLVLGSLCAMDTRPRELTPQEFTALQDLADVVSGEIHLRERLIQQEKRNASFKRDLAALHRSLEQQIERRTRELNLVIESAYDAYLSIDDRGRVLDWNRAAQAMFGWSRKEALARPITDLMFPAGVPGQDDPSPIEWEARRRDGGRLPVEIRHQRYELSGRWRRSLFIHDITERQQLARLRDQEARQDVLTELPNRRALDERLPEAMARTRRSLVPLAVMFLDLDGFKRINDLYGHAMGDELLRDIARRLQAALRETDFVARWAGDEFVLILENMDNDAIEPLAQKLIRTIEDPLTMGDIVLEVSTSIGVAEYVPGGEETPQELLKRADVAMYEAKRAGKAQARLASPVLPSTNASEVKEST</sequence>
<feature type="domain" description="PAS" evidence="2">
    <location>
        <begin position="191"/>
        <end position="244"/>
    </location>
</feature>
<dbReference type="CDD" id="cd00130">
    <property type="entry name" value="PAS"/>
    <property type="match status" value="1"/>
</dbReference>
<dbReference type="EMBL" id="BMXO01000004">
    <property type="protein sequence ID" value="GGW52904.1"/>
    <property type="molecule type" value="Genomic_DNA"/>
</dbReference>
<dbReference type="InterPro" id="IPR000014">
    <property type="entry name" value="PAS"/>
</dbReference>
<protein>
    <recommendedName>
        <fullName evidence="6">Diguanylate cyclase</fullName>
    </recommendedName>
</protein>
<dbReference type="InterPro" id="IPR052155">
    <property type="entry name" value="Biofilm_reg_signaling"/>
</dbReference>
<dbReference type="SUPFAM" id="SSF55785">
    <property type="entry name" value="PYP-like sensor domain (PAS domain)"/>
    <property type="match status" value="1"/>
</dbReference>
<dbReference type="InterPro" id="IPR000160">
    <property type="entry name" value="GGDEF_dom"/>
</dbReference>
<dbReference type="InterPro" id="IPR003018">
    <property type="entry name" value="GAF"/>
</dbReference>
<dbReference type="NCBIfam" id="TIGR00229">
    <property type="entry name" value="sensory_box"/>
    <property type="match status" value="1"/>
</dbReference>
<dbReference type="Pfam" id="PF00990">
    <property type="entry name" value="GGDEF"/>
    <property type="match status" value="1"/>
</dbReference>
<evidence type="ECO:0008006" key="6">
    <source>
        <dbReference type="Google" id="ProtNLM"/>
    </source>
</evidence>
<dbReference type="Pfam" id="PF00989">
    <property type="entry name" value="PAS"/>
    <property type="match status" value="1"/>
</dbReference>
<evidence type="ECO:0000259" key="3">
    <source>
        <dbReference type="PROSITE" id="PS50887"/>
    </source>
</evidence>
<dbReference type="PROSITE" id="PS50112">
    <property type="entry name" value="PAS"/>
    <property type="match status" value="1"/>
</dbReference>
<feature type="domain" description="GGDEF" evidence="3">
    <location>
        <begin position="336"/>
        <end position="469"/>
    </location>
</feature>
<proteinExistence type="predicted"/>
<evidence type="ECO:0000256" key="1">
    <source>
        <dbReference type="SAM" id="MobiDB-lite"/>
    </source>
</evidence>
<feature type="region of interest" description="Disordered" evidence="1">
    <location>
        <begin position="461"/>
        <end position="483"/>
    </location>
</feature>
<gene>
    <name evidence="4" type="ORF">GCM10007158_12740</name>
</gene>
<dbReference type="InterPro" id="IPR043128">
    <property type="entry name" value="Rev_trsase/Diguanyl_cyclase"/>
</dbReference>
<keyword evidence="5" id="KW-1185">Reference proteome</keyword>
<dbReference type="PANTHER" id="PTHR44757">
    <property type="entry name" value="DIGUANYLATE CYCLASE DGCP"/>
    <property type="match status" value="1"/>
</dbReference>
<dbReference type="InterPro" id="IPR029787">
    <property type="entry name" value="Nucleotide_cyclase"/>
</dbReference>
<dbReference type="InterPro" id="IPR035965">
    <property type="entry name" value="PAS-like_dom_sf"/>
</dbReference>
<dbReference type="Gene3D" id="3.30.70.270">
    <property type="match status" value="1"/>
</dbReference>
<dbReference type="Gene3D" id="3.30.450.40">
    <property type="match status" value="1"/>
</dbReference>
<dbReference type="Pfam" id="PF01590">
    <property type="entry name" value="GAF"/>
    <property type="match status" value="1"/>
</dbReference>
<reference evidence="5" key="1">
    <citation type="journal article" date="2019" name="Int. J. Syst. Evol. Microbiol.">
        <title>The Global Catalogue of Microorganisms (GCM) 10K type strain sequencing project: providing services to taxonomists for standard genome sequencing and annotation.</title>
        <authorList>
            <consortium name="The Broad Institute Genomics Platform"/>
            <consortium name="The Broad Institute Genome Sequencing Center for Infectious Disease"/>
            <person name="Wu L."/>
            <person name="Ma J."/>
        </authorList>
    </citation>
    <scope>NUCLEOTIDE SEQUENCE [LARGE SCALE GENOMIC DNA]</scope>
    <source>
        <strain evidence="5">KCTC 22157</strain>
    </source>
</reference>
<dbReference type="SUPFAM" id="SSF55073">
    <property type="entry name" value="Nucleotide cyclase"/>
    <property type="match status" value="1"/>
</dbReference>
<organism evidence="4 5">
    <name type="scientific">Halomonas johnsoniae</name>
    <dbReference type="NCBI Taxonomy" id="502832"/>
    <lineage>
        <taxon>Bacteria</taxon>
        <taxon>Pseudomonadati</taxon>
        <taxon>Pseudomonadota</taxon>
        <taxon>Gammaproteobacteria</taxon>
        <taxon>Oceanospirillales</taxon>
        <taxon>Halomonadaceae</taxon>
        <taxon>Halomonas</taxon>
    </lineage>
</organism>
<dbReference type="CDD" id="cd01949">
    <property type="entry name" value="GGDEF"/>
    <property type="match status" value="1"/>
</dbReference>